<dbReference type="EMBL" id="QVLU01000015">
    <property type="protein sequence ID" value="RGE70526.1"/>
    <property type="molecule type" value="Genomic_DNA"/>
</dbReference>
<evidence type="ECO:0000256" key="1">
    <source>
        <dbReference type="ARBA" id="ARBA00022485"/>
    </source>
</evidence>
<dbReference type="EMBL" id="QVLV01000031">
    <property type="protein sequence ID" value="RGE56031.1"/>
    <property type="molecule type" value="Genomic_DNA"/>
</dbReference>
<reference evidence="7 9" key="1">
    <citation type="submission" date="2018-08" db="EMBL/GenBank/DDBJ databases">
        <title>A genome reference for cultivated species of the human gut microbiota.</title>
        <authorList>
            <person name="Zou Y."/>
            <person name="Xue W."/>
            <person name="Luo G."/>
        </authorList>
    </citation>
    <scope>NUCLEOTIDE SEQUENCE [LARGE SCALE GENOMIC DNA]</scope>
    <source>
        <strain evidence="7 9">AF26-4BH</strain>
        <strain evidence="6">TF05-5AC</strain>
    </source>
</reference>
<dbReference type="Pfam" id="PF12831">
    <property type="entry name" value="FAD_oxidored"/>
    <property type="match status" value="1"/>
</dbReference>
<evidence type="ECO:0000256" key="3">
    <source>
        <dbReference type="ARBA" id="ARBA00023002"/>
    </source>
</evidence>
<keyword evidence="4" id="KW-0408">Iron</keyword>
<dbReference type="Proteomes" id="UP000260812">
    <property type="component" value="Unassembled WGS sequence"/>
</dbReference>
<accession>A0A3E3ITY4</accession>
<dbReference type="InterPro" id="IPR039650">
    <property type="entry name" value="HdrA-like"/>
</dbReference>
<comment type="caution">
    <text evidence="7">The sequence shown here is derived from an EMBL/GenBank/DDBJ whole genome shotgun (WGS) entry which is preliminary data.</text>
</comment>
<dbReference type="InterPro" id="IPR036188">
    <property type="entry name" value="FAD/NAD-bd_sf"/>
</dbReference>
<protein>
    <submittedName>
        <fullName evidence="7">FAD-dependent oxidoreductase</fullName>
    </submittedName>
</protein>
<dbReference type="Gene3D" id="3.50.50.60">
    <property type="entry name" value="FAD/NAD(P)-binding domain"/>
    <property type="match status" value="1"/>
</dbReference>
<proteinExistence type="predicted"/>
<keyword evidence="5" id="KW-0411">Iron-sulfur</keyword>
<evidence type="ECO:0000256" key="2">
    <source>
        <dbReference type="ARBA" id="ARBA00022723"/>
    </source>
</evidence>
<organism evidence="7 9">
    <name type="scientific">Eisenbergiella massiliensis</name>
    <dbReference type="NCBI Taxonomy" id="1720294"/>
    <lineage>
        <taxon>Bacteria</taxon>
        <taxon>Bacillati</taxon>
        <taxon>Bacillota</taxon>
        <taxon>Clostridia</taxon>
        <taxon>Lachnospirales</taxon>
        <taxon>Lachnospiraceae</taxon>
        <taxon>Eisenbergiella</taxon>
    </lineage>
</organism>
<dbReference type="GO" id="GO:0051539">
    <property type="term" value="F:4 iron, 4 sulfur cluster binding"/>
    <property type="evidence" value="ECO:0007669"/>
    <property type="project" value="UniProtKB-KW"/>
</dbReference>
<keyword evidence="8" id="KW-1185">Reference proteome</keyword>
<gene>
    <name evidence="7" type="ORF">DWY69_16460</name>
    <name evidence="6" type="ORF">DXC51_26150</name>
</gene>
<dbReference type="GeneID" id="97990244"/>
<dbReference type="AlphaFoldDB" id="A0A3E3ITY4"/>
<dbReference type="PANTHER" id="PTHR43498:SF1">
    <property type="entry name" value="COB--COM HETERODISULFIDE REDUCTASE IRON-SULFUR SUBUNIT A"/>
    <property type="match status" value="1"/>
</dbReference>
<evidence type="ECO:0000313" key="9">
    <source>
        <dbReference type="Proteomes" id="UP000261166"/>
    </source>
</evidence>
<evidence type="ECO:0000313" key="7">
    <source>
        <dbReference type="EMBL" id="RGE70526.1"/>
    </source>
</evidence>
<evidence type="ECO:0000313" key="8">
    <source>
        <dbReference type="Proteomes" id="UP000260812"/>
    </source>
</evidence>
<name>A0A3E3ITY4_9FIRM</name>
<dbReference type="SUPFAM" id="SSF51905">
    <property type="entry name" value="FAD/NAD(P)-binding domain"/>
    <property type="match status" value="1"/>
</dbReference>
<keyword evidence="3" id="KW-0560">Oxidoreductase</keyword>
<sequence length="423" mass="45702">MEYYVEPEKKIPVTDRVDVLVAGGGPAGIGAAVAAARQGCKTMLIEQAGDVGGVATTGMMSHWTGETRGGLYEEILDRSRDDERNGDRQTINPEKLKNVLLEMLEEAGVLVRTYTFASDVVMEGDRIRGVLLESKSGREAVMAGTVIDCTGDGDLAARAGAPFYKGREEDGQMQPMTLMFKVAGVDEKRAIFPGSFETNIPVPDGMVQDLGKANLPSPAGHVLLYRSTIPGVVTVNMTNCTGADGTSAGDLARAHRDCRMQMEAIVAFLRRFVPGYEECYIISSASIIGVRETRHFLGESTIRREDVENAVQHEDWAVKDAHFNFDVHNLTGAGLDATGCQAKFTQKKGYTIPYGCLVPKKVEGLLLAGRDICGTHMAHSSYRVMPICVKLGEAAGNAAAICTREGICPRQVPVKELQQMLGR</sequence>
<evidence type="ECO:0000256" key="5">
    <source>
        <dbReference type="ARBA" id="ARBA00023014"/>
    </source>
</evidence>
<dbReference type="GO" id="GO:0016491">
    <property type="term" value="F:oxidoreductase activity"/>
    <property type="evidence" value="ECO:0007669"/>
    <property type="project" value="UniProtKB-KW"/>
</dbReference>
<evidence type="ECO:0000256" key="4">
    <source>
        <dbReference type="ARBA" id="ARBA00023004"/>
    </source>
</evidence>
<dbReference type="Proteomes" id="UP000261166">
    <property type="component" value="Unassembled WGS sequence"/>
</dbReference>
<dbReference type="PANTHER" id="PTHR43498">
    <property type="entry name" value="FERREDOXIN:COB-COM HETERODISULFIDE REDUCTASE SUBUNIT A"/>
    <property type="match status" value="1"/>
</dbReference>
<dbReference type="RefSeq" id="WP_025490371.1">
    <property type="nucleotide sequence ID" value="NZ_JBKUNB010000047.1"/>
</dbReference>
<dbReference type="GO" id="GO:0046872">
    <property type="term" value="F:metal ion binding"/>
    <property type="evidence" value="ECO:0007669"/>
    <property type="project" value="UniProtKB-KW"/>
</dbReference>
<keyword evidence="2" id="KW-0479">Metal-binding</keyword>
<keyword evidence="1" id="KW-0004">4Fe-4S</keyword>
<evidence type="ECO:0000313" key="6">
    <source>
        <dbReference type="EMBL" id="RGE56031.1"/>
    </source>
</evidence>
<dbReference type="OrthoDB" id="9759982at2"/>